<proteinExistence type="predicted"/>
<organism evidence="2 3">
    <name type="scientific">Flavobacterium lipolyticum</name>
    <dbReference type="NCBI Taxonomy" id="2893754"/>
    <lineage>
        <taxon>Bacteria</taxon>
        <taxon>Pseudomonadati</taxon>
        <taxon>Bacteroidota</taxon>
        <taxon>Flavobacteriia</taxon>
        <taxon>Flavobacteriales</taxon>
        <taxon>Flavobacteriaceae</taxon>
        <taxon>Flavobacterium</taxon>
    </lineage>
</organism>
<keyword evidence="3" id="KW-1185">Reference proteome</keyword>
<dbReference type="EMBL" id="JAJJMN010000001">
    <property type="protein sequence ID" value="MCC9019065.1"/>
    <property type="molecule type" value="Genomic_DNA"/>
</dbReference>
<dbReference type="SUPFAM" id="SSF48452">
    <property type="entry name" value="TPR-like"/>
    <property type="match status" value="1"/>
</dbReference>
<dbReference type="Proteomes" id="UP001430700">
    <property type="component" value="Unassembled WGS sequence"/>
</dbReference>
<dbReference type="InterPro" id="IPR019734">
    <property type="entry name" value="TPR_rpt"/>
</dbReference>
<evidence type="ECO:0000256" key="1">
    <source>
        <dbReference type="PROSITE-ProRule" id="PRU00339"/>
    </source>
</evidence>
<gene>
    <name evidence="2" type="ORF">LNQ34_14955</name>
</gene>
<keyword evidence="1" id="KW-0802">TPR repeat</keyword>
<dbReference type="RefSeq" id="WP_230000312.1">
    <property type="nucleotide sequence ID" value="NZ_JAJJMN010000001.1"/>
</dbReference>
<reference evidence="2" key="1">
    <citation type="submission" date="2021-11" db="EMBL/GenBank/DDBJ databases">
        <title>Description of novel Flavobacterium species.</title>
        <authorList>
            <person name="Saticioglu I.B."/>
            <person name="Ay H."/>
            <person name="Altun S."/>
            <person name="Duman M."/>
        </authorList>
    </citation>
    <scope>NUCLEOTIDE SEQUENCE</scope>
    <source>
        <strain evidence="2">F-126</strain>
    </source>
</reference>
<dbReference type="InterPro" id="IPR011990">
    <property type="entry name" value="TPR-like_helical_dom_sf"/>
</dbReference>
<evidence type="ECO:0008006" key="4">
    <source>
        <dbReference type="Google" id="ProtNLM"/>
    </source>
</evidence>
<protein>
    <recommendedName>
        <fullName evidence="4">Tetratricopeptide repeat protein</fullName>
    </recommendedName>
</protein>
<evidence type="ECO:0000313" key="2">
    <source>
        <dbReference type="EMBL" id="MCC9019065.1"/>
    </source>
</evidence>
<dbReference type="PROSITE" id="PS50005">
    <property type="entry name" value="TPR"/>
    <property type="match status" value="1"/>
</dbReference>
<feature type="repeat" description="TPR" evidence="1">
    <location>
        <begin position="208"/>
        <end position="241"/>
    </location>
</feature>
<dbReference type="Gene3D" id="1.25.40.10">
    <property type="entry name" value="Tetratricopeptide repeat domain"/>
    <property type="match status" value="1"/>
</dbReference>
<comment type="caution">
    <text evidence="2">The sequence shown here is derived from an EMBL/GenBank/DDBJ whole genome shotgun (WGS) entry which is preliminary data.</text>
</comment>
<name>A0ABS8M2K0_9FLAO</name>
<evidence type="ECO:0000313" key="3">
    <source>
        <dbReference type="Proteomes" id="UP001430700"/>
    </source>
</evidence>
<accession>A0ABS8M2K0</accession>
<sequence length="485" mass="55815">MKLKFLLLFLSLTLYSFSQKLQRNVFEYEKLKSDNFNLCDEAAKKEQKNILRKLEENNSTNAVVLSKKLYETKNDCFGTFEIYGYSLFRNGQWLEGIDIIEKGIAKFGSVPELIKRKSEMSLEMAKLGTRQRNIDGNSVFKADSLQYDEDQFKEENLKSALIDLEYLIKTYNRSEEIYYAAKIQQLLTNYDKSNETFKALLNDEKYKNAALFNIADNYIALKDYNSAETEFNKILVDNPKEAAIYDKLAEIYNSKNDKVTASELTNKSTFYRNTPADSDLEYSKENFELLQFFGTDKNKPGKKLKKLQEISSQNKQQYTIDVCLMILKLHANHGNGVEEKATEILKNIGKPSIEKVNKLFQSNVSTCTITNLADIMAAVKDENSWKLMKKYLSYIANMPVTLIPPNLPEKMIQFNEDKGITEILITVKPLLAKEDNNDALSQLAGFGHYVYYSPLGKVNKEKLKKIATELKYSDKEFSLLQDKIN</sequence>